<dbReference type="GO" id="GO:0003676">
    <property type="term" value="F:nucleic acid binding"/>
    <property type="evidence" value="ECO:0007669"/>
    <property type="project" value="InterPro"/>
</dbReference>
<dbReference type="PANTHER" id="PTHR30231:SF42">
    <property type="entry name" value="EXONUCLEASE"/>
    <property type="match status" value="1"/>
</dbReference>
<accession>A0A8J2Y7C0</accession>
<dbReference type="PANTHER" id="PTHR30231">
    <property type="entry name" value="DNA POLYMERASE III SUBUNIT EPSILON"/>
    <property type="match status" value="1"/>
</dbReference>
<evidence type="ECO:0000256" key="2">
    <source>
        <dbReference type="ARBA" id="ARBA00026073"/>
    </source>
</evidence>
<organism evidence="4 5">
    <name type="scientific">Aquisalinus flavus</name>
    <dbReference type="NCBI Taxonomy" id="1526572"/>
    <lineage>
        <taxon>Bacteria</taxon>
        <taxon>Pseudomonadati</taxon>
        <taxon>Pseudomonadota</taxon>
        <taxon>Alphaproteobacteria</taxon>
        <taxon>Parvularculales</taxon>
        <taxon>Parvularculaceae</taxon>
        <taxon>Aquisalinus</taxon>
    </lineage>
</organism>
<proteinExistence type="predicted"/>
<dbReference type="GO" id="GO:0008408">
    <property type="term" value="F:3'-5' exonuclease activity"/>
    <property type="evidence" value="ECO:0007669"/>
    <property type="project" value="TreeGrafter"/>
</dbReference>
<dbReference type="Gene3D" id="3.30.420.10">
    <property type="entry name" value="Ribonuclease H-like superfamily/Ribonuclease H"/>
    <property type="match status" value="1"/>
</dbReference>
<comment type="caution">
    <text evidence="4">The sequence shown here is derived from an EMBL/GenBank/DDBJ whole genome shotgun (WGS) entry which is preliminary data.</text>
</comment>
<dbReference type="InterPro" id="IPR036397">
    <property type="entry name" value="RNaseH_sf"/>
</dbReference>
<dbReference type="GO" id="GO:0006259">
    <property type="term" value="P:DNA metabolic process"/>
    <property type="evidence" value="ECO:0007669"/>
    <property type="project" value="UniProtKB-ARBA"/>
</dbReference>
<dbReference type="GO" id="GO:0005829">
    <property type="term" value="C:cytosol"/>
    <property type="evidence" value="ECO:0007669"/>
    <property type="project" value="TreeGrafter"/>
</dbReference>
<dbReference type="Proteomes" id="UP000613582">
    <property type="component" value="Unassembled WGS sequence"/>
</dbReference>
<dbReference type="SUPFAM" id="SSF53098">
    <property type="entry name" value="Ribonuclease H-like"/>
    <property type="match status" value="1"/>
</dbReference>
<dbReference type="AlphaFoldDB" id="A0A8J2Y7C0"/>
<dbReference type="InterPro" id="IPR012337">
    <property type="entry name" value="RNaseH-like_sf"/>
</dbReference>
<dbReference type="RefSeq" id="WP_188159822.1">
    <property type="nucleotide sequence ID" value="NZ_BMGH01000001.1"/>
</dbReference>
<dbReference type="InterPro" id="IPR013520">
    <property type="entry name" value="Ribonucl_H"/>
</dbReference>
<keyword evidence="5" id="KW-1185">Reference proteome</keyword>
<feature type="domain" description="Exonuclease" evidence="3">
    <location>
        <begin position="2"/>
        <end position="164"/>
    </location>
</feature>
<evidence type="ECO:0000256" key="1">
    <source>
        <dbReference type="ARBA" id="ARBA00025483"/>
    </source>
</evidence>
<dbReference type="CDD" id="cd06130">
    <property type="entry name" value="DNA_pol_III_epsilon_like"/>
    <property type="match status" value="1"/>
</dbReference>
<dbReference type="FunFam" id="3.30.420.10:FF:000045">
    <property type="entry name" value="3'-5' exonuclease DinG"/>
    <property type="match status" value="1"/>
</dbReference>
<dbReference type="Pfam" id="PF00929">
    <property type="entry name" value="RNase_T"/>
    <property type="match status" value="1"/>
</dbReference>
<sequence>MAIVAIDFETANEQRSSACAIGLAWIEDGAVTRTEARFIRPASPRFTNSWLHGITWDDVRTAPEFPDVMAEFMDDLHGGLVLAHNASFDMSVIRHVCADYGIPAPVCDYLCTVNLSRHTWPELYSHKLNVVSEFLGIALKHHDAHDDARACAHIAVAAGEVWDCFDLNDIPKHTPIRLGRLFEGGYEPCRAPRLKRPVRSV</sequence>
<reference evidence="4" key="2">
    <citation type="submission" date="2020-09" db="EMBL/GenBank/DDBJ databases">
        <authorList>
            <person name="Sun Q."/>
            <person name="Zhou Y."/>
        </authorList>
    </citation>
    <scope>NUCLEOTIDE SEQUENCE</scope>
    <source>
        <strain evidence="4">CGMCC 1.12921</strain>
    </source>
</reference>
<comment type="subunit">
    <text evidence="2">DNA polymerase III contains a core (composed of alpha, epsilon and theta chains) that associates with a tau subunit. This core dimerizes to form the POLIII' complex. PolIII' associates with the gamma complex (composed of gamma, delta, delta', psi and chi chains) and with the beta chain to form the complete DNA polymerase III complex.</text>
</comment>
<dbReference type="SMART" id="SM00479">
    <property type="entry name" value="EXOIII"/>
    <property type="match status" value="1"/>
</dbReference>
<evidence type="ECO:0000313" key="5">
    <source>
        <dbReference type="Proteomes" id="UP000613582"/>
    </source>
</evidence>
<protein>
    <submittedName>
        <fullName evidence="4">DNA polymerase III subunit epsilon</fullName>
    </submittedName>
</protein>
<name>A0A8J2Y7C0_9PROT</name>
<evidence type="ECO:0000259" key="3">
    <source>
        <dbReference type="SMART" id="SM00479"/>
    </source>
</evidence>
<comment type="function">
    <text evidence="1">DNA polymerase III is a complex, multichain enzyme responsible for most of the replicative synthesis in bacteria. The epsilon subunit contain the editing function and is a proofreading 3'-5' exonuclease.</text>
</comment>
<evidence type="ECO:0000313" key="4">
    <source>
        <dbReference type="EMBL" id="GGC99950.1"/>
    </source>
</evidence>
<gene>
    <name evidence="4" type="ORF">GCM10011342_06220</name>
</gene>
<reference evidence="4" key="1">
    <citation type="journal article" date="2014" name="Int. J. Syst. Evol. Microbiol.">
        <title>Complete genome sequence of Corynebacterium casei LMG S-19264T (=DSM 44701T), isolated from a smear-ripened cheese.</title>
        <authorList>
            <consortium name="US DOE Joint Genome Institute (JGI-PGF)"/>
            <person name="Walter F."/>
            <person name="Albersmeier A."/>
            <person name="Kalinowski J."/>
            <person name="Ruckert C."/>
        </authorList>
    </citation>
    <scope>NUCLEOTIDE SEQUENCE</scope>
    <source>
        <strain evidence="4">CGMCC 1.12921</strain>
    </source>
</reference>
<dbReference type="EMBL" id="BMGH01000001">
    <property type="protein sequence ID" value="GGC99950.1"/>
    <property type="molecule type" value="Genomic_DNA"/>
</dbReference>